<name>A0A1Y2CK27_9FUNG</name>
<dbReference type="OrthoDB" id="10254730at2759"/>
<dbReference type="GO" id="GO:0008622">
    <property type="term" value="C:epsilon DNA polymerase complex"/>
    <property type="evidence" value="ECO:0007669"/>
    <property type="project" value="InterPro"/>
</dbReference>
<accession>A0A1Y2CK27</accession>
<dbReference type="Proteomes" id="UP000193642">
    <property type="component" value="Unassembled WGS sequence"/>
</dbReference>
<dbReference type="PANTHER" id="PTHR12708">
    <property type="entry name" value="DNA POLYMERASE EPSILON SUBUNIT B"/>
    <property type="match status" value="1"/>
</dbReference>
<sequence length="427" mass="48940">MRHVRSHQALQLHATSGLQSRMLRDRYEIIKQRIMRNENFRPPAFVASEKPNYFEITPIKNLSGCKPGSYLLFGMLTQMTEGKHHLEDPGAFIELEFSGKITTTVGLFTHNCFVLVEGEYTDRKTFRVVMLGLPPSETRDETIQMFGYNADMFGAPREANTIVRDACFFTAIGQLEKEAVNISFVMLSDVWLDDAKVLAKLRLLFEGYSTRAYIPLAFIFIGNFTSRPYIYNGADYQEYKDLFKTFADLIHEFPDLNRTCQFVFVPGPSDPWGGNIIPRPPIPEVFLTRMRAKVPNAVFTSNPARIKYCNQEIVVFREDLMSKMRRNCIVPPDEEQEAELKVHLSKTIMEQCHLCPLPIDIQPRYVAFDHTLRLYPLPHLIVVADKYDAYITEKEGNTQTINPGSFGNQGCFMTYSPSDMLVEMCSV</sequence>
<keyword evidence="6" id="KW-0539">Nucleus</keyword>
<comment type="subcellular location">
    <subcellularLocation>
        <location evidence="1">Nucleus</location>
    </subcellularLocation>
</comment>
<evidence type="ECO:0000313" key="10">
    <source>
        <dbReference type="Proteomes" id="UP000193642"/>
    </source>
</evidence>
<keyword evidence="5" id="KW-0238">DNA-binding</keyword>
<dbReference type="Gene3D" id="3.60.21.50">
    <property type="match status" value="1"/>
</dbReference>
<gene>
    <name evidence="9" type="ORF">BCR33DRAFT_658307</name>
</gene>
<evidence type="ECO:0000256" key="6">
    <source>
        <dbReference type="ARBA" id="ARBA00023242"/>
    </source>
</evidence>
<dbReference type="InterPro" id="IPR007185">
    <property type="entry name" value="DNA_pol_a/d/e_bsu"/>
</dbReference>
<evidence type="ECO:0000256" key="5">
    <source>
        <dbReference type="ARBA" id="ARBA00023125"/>
    </source>
</evidence>
<comment type="caution">
    <text evidence="9">The sequence shown here is derived from an EMBL/GenBank/DDBJ whole genome shotgun (WGS) entry which is preliminary data.</text>
</comment>
<dbReference type="GO" id="GO:0042276">
    <property type="term" value="P:error-prone translesion synthesis"/>
    <property type="evidence" value="ECO:0007669"/>
    <property type="project" value="TreeGrafter"/>
</dbReference>
<evidence type="ECO:0000256" key="7">
    <source>
        <dbReference type="ARBA" id="ARBA00032930"/>
    </source>
</evidence>
<evidence type="ECO:0000256" key="1">
    <source>
        <dbReference type="ARBA" id="ARBA00004123"/>
    </source>
</evidence>
<keyword evidence="10" id="KW-1185">Reference proteome</keyword>
<evidence type="ECO:0000313" key="9">
    <source>
        <dbReference type="EMBL" id="ORY47371.1"/>
    </source>
</evidence>
<dbReference type="EMBL" id="MCGO01000014">
    <property type="protein sequence ID" value="ORY47371.1"/>
    <property type="molecule type" value="Genomic_DNA"/>
</dbReference>
<dbReference type="PANTHER" id="PTHR12708:SF0">
    <property type="entry name" value="DNA POLYMERASE EPSILON SUBUNIT 2"/>
    <property type="match status" value="1"/>
</dbReference>
<proteinExistence type="inferred from homology"/>
<reference evidence="9 10" key="1">
    <citation type="submission" date="2016-07" db="EMBL/GenBank/DDBJ databases">
        <title>Pervasive Adenine N6-methylation of Active Genes in Fungi.</title>
        <authorList>
            <consortium name="DOE Joint Genome Institute"/>
            <person name="Mondo S.J."/>
            <person name="Dannebaum R.O."/>
            <person name="Kuo R.C."/>
            <person name="Labutti K."/>
            <person name="Haridas S."/>
            <person name="Kuo A."/>
            <person name="Salamov A."/>
            <person name="Ahrendt S.R."/>
            <person name="Lipzen A."/>
            <person name="Sullivan W."/>
            <person name="Andreopoulos W.B."/>
            <person name="Clum A."/>
            <person name="Lindquist E."/>
            <person name="Daum C."/>
            <person name="Ramamoorthy G.K."/>
            <person name="Gryganskyi A."/>
            <person name="Culley D."/>
            <person name="Magnuson J.K."/>
            <person name="James T.Y."/>
            <person name="O'Malley M.A."/>
            <person name="Stajich J.E."/>
            <person name="Spatafora J.W."/>
            <person name="Visel A."/>
            <person name="Grigoriev I.V."/>
        </authorList>
    </citation>
    <scope>NUCLEOTIDE SEQUENCE [LARGE SCALE GENOMIC DNA]</scope>
    <source>
        <strain evidence="9 10">JEL800</strain>
    </source>
</reference>
<feature type="domain" description="DNA polymerase alpha/delta/epsilon subunit B" evidence="8">
    <location>
        <begin position="184"/>
        <end position="390"/>
    </location>
</feature>
<evidence type="ECO:0000256" key="3">
    <source>
        <dbReference type="ARBA" id="ARBA00016011"/>
    </source>
</evidence>
<evidence type="ECO:0000256" key="2">
    <source>
        <dbReference type="ARBA" id="ARBA00009560"/>
    </source>
</evidence>
<dbReference type="Pfam" id="PF04042">
    <property type="entry name" value="DNA_pol_E_B"/>
    <property type="match status" value="1"/>
</dbReference>
<keyword evidence="4" id="KW-0235">DNA replication</keyword>
<dbReference type="GO" id="GO:0003677">
    <property type="term" value="F:DNA binding"/>
    <property type="evidence" value="ECO:0007669"/>
    <property type="project" value="UniProtKB-KW"/>
</dbReference>
<comment type="similarity">
    <text evidence="2">Belongs to the DNA polymerase epsilon subunit B family.</text>
</comment>
<dbReference type="STRING" id="329046.A0A1Y2CK27"/>
<dbReference type="AlphaFoldDB" id="A0A1Y2CK27"/>
<dbReference type="InterPro" id="IPR016266">
    <property type="entry name" value="POLE2"/>
</dbReference>
<evidence type="ECO:0000256" key="4">
    <source>
        <dbReference type="ARBA" id="ARBA00022705"/>
    </source>
</evidence>
<dbReference type="GO" id="GO:0006261">
    <property type="term" value="P:DNA-templated DNA replication"/>
    <property type="evidence" value="ECO:0007669"/>
    <property type="project" value="InterPro"/>
</dbReference>
<organism evidence="9 10">
    <name type="scientific">Rhizoclosmatium globosum</name>
    <dbReference type="NCBI Taxonomy" id="329046"/>
    <lineage>
        <taxon>Eukaryota</taxon>
        <taxon>Fungi</taxon>
        <taxon>Fungi incertae sedis</taxon>
        <taxon>Chytridiomycota</taxon>
        <taxon>Chytridiomycota incertae sedis</taxon>
        <taxon>Chytridiomycetes</taxon>
        <taxon>Chytridiales</taxon>
        <taxon>Chytriomycetaceae</taxon>
        <taxon>Rhizoclosmatium</taxon>
    </lineage>
</organism>
<evidence type="ECO:0000259" key="8">
    <source>
        <dbReference type="Pfam" id="PF04042"/>
    </source>
</evidence>
<protein>
    <recommendedName>
        <fullName evidence="3">DNA polymerase epsilon subunit B</fullName>
    </recommendedName>
    <alternativeName>
        <fullName evidence="7">DNA polymerase II subunit 2</fullName>
    </alternativeName>
</protein>